<keyword evidence="2" id="KW-0472">Membrane</keyword>
<evidence type="ECO:0000313" key="3">
    <source>
        <dbReference type="EMBL" id="TKR27126.1"/>
    </source>
</evidence>
<organism evidence="3 4">
    <name type="scientific">Cellulomonas hominis</name>
    <dbReference type="NCBI Taxonomy" id="156981"/>
    <lineage>
        <taxon>Bacteria</taxon>
        <taxon>Bacillati</taxon>
        <taxon>Actinomycetota</taxon>
        <taxon>Actinomycetes</taxon>
        <taxon>Micrococcales</taxon>
        <taxon>Cellulomonadaceae</taxon>
        <taxon>Cellulomonas</taxon>
    </lineage>
</organism>
<evidence type="ECO:0000256" key="1">
    <source>
        <dbReference type="SAM" id="Coils"/>
    </source>
</evidence>
<sequence>MDGSSADALTDAIASLLTGTGGGLLGVVIGAAVQRRRNRAEADLARARAEQLLTDSTLAGHQSASDALAQAIRVQTEHLLQPLRSEIARQGEQIARQDEQIARLRAESERLRAERTAWRGRYWRAIDHIRALIAWHAAGAQGPRPRPHRDIATDI</sequence>
<gene>
    <name evidence="3" type="ORF">FA014_01855</name>
</gene>
<feature type="coiled-coil region" evidence="1">
    <location>
        <begin position="87"/>
        <end position="121"/>
    </location>
</feature>
<dbReference type="RefSeq" id="WP_154728014.1">
    <property type="nucleotide sequence ID" value="NZ_SZYE01000006.1"/>
</dbReference>
<keyword evidence="1" id="KW-0175">Coiled coil</keyword>
<feature type="transmembrane region" description="Helical" evidence="2">
    <location>
        <begin position="12"/>
        <end position="33"/>
    </location>
</feature>
<comment type="caution">
    <text evidence="3">The sequence shown here is derived from an EMBL/GenBank/DDBJ whole genome shotgun (WGS) entry which is preliminary data.</text>
</comment>
<evidence type="ECO:0000313" key="4">
    <source>
        <dbReference type="Proteomes" id="UP000308121"/>
    </source>
</evidence>
<accession>A0A7Z8K2G7</accession>
<proteinExistence type="predicted"/>
<keyword evidence="2" id="KW-0812">Transmembrane</keyword>
<evidence type="ECO:0000256" key="2">
    <source>
        <dbReference type="SAM" id="Phobius"/>
    </source>
</evidence>
<protein>
    <submittedName>
        <fullName evidence="3">Uncharacterized protein</fullName>
    </submittedName>
</protein>
<name>A0A7Z8K2G7_9CELL</name>
<keyword evidence="2" id="KW-1133">Transmembrane helix</keyword>
<reference evidence="3 4" key="1">
    <citation type="submission" date="2019-05" db="EMBL/GenBank/DDBJ databases">
        <title>Genome sequence of Cellulomonas hominis strain CS1.</title>
        <authorList>
            <person name="Belmont J."/>
            <person name="Maclea K.S."/>
        </authorList>
    </citation>
    <scope>NUCLEOTIDE SEQUENCE [LARGE SCALE GENOMIC DNA]</scope>
    <source>
        <strain evidence="3 4">CS1</strain>
    </source>
</reference>
<dbReference type="AlphaFoldDB" id="A0A7Z8K2G7"/>
<dbReference type="EMBL" id="SZYE01000006">
    <property type="protein sequence ID" value="TKR27126.1"/>
    <property type="molecule type" value="Genomic_DNA"/>
</dbReference>
<dbReference type="Proteomes" id="UP000308121">
    <property type="component" value="Unassembled WGS sequence"/>
</dbReference>